<dbReference type="Proteomes" id="UP000544122">
    <property type="component" value="Unassembled WGS sequence"/>
</dbReference>
<gene>
    <name evidence="2" type="ORF">HCN58_06980</name>
</gene>
<feature type="transmembrane region" description="Helical" evidence="1">
    <location>
        <begin position="12"/>
        <end position="38"/>
    </location>
</feature>
<proteinExistence type="predicted"/>
<sequence>MSRQSALVTGWIGVLLGLGLGVYLQSFLIGIPLLLFALQRYLTSSQTVELERLSIRSGIALTIATIATFGLYVFVIAAIHHVRF</sequence>
<keyword evidence="1" id="KW-0812">Transmembrane</keyword>
<name>A0A7Y4GP18_9BRAD</name>
<evidence type="ECO:0000256" key="1">
    <source>
        <dbReference type="SAM" id="Phobius"/>
    </source>
</evidence>
<dbReference type="EMBL" id="JAAVLX010000002">
    <property type="protein sequence ID" value="NOJ39348.1"/>
    <property type="molecule type" value="Genomic_DNA"/>
</dbReference>
<reference evidence="2 3" key="1">
    <citation type="submission" date="2020-03" db="EMBL/GenBank/DDBJ databases">
        <title>Bradyrhizobium diversity isolated from nodules of Indigofera sp.</title>
        <authorList>
            <person name="Klepa M."/>
            <person name="Helene L."/>
            <person name="Hungria M."/>
        </authorList>
    </citation>
    <scope>NUCLEOTIDE SEQUENCE [LARGE SCALE GENOMIC DNA]</scope>
    <source>
        <strain evidence="2 3">WSM 1791</strain>
    </source>
</reference>
<keyword evidence="3" id="KW-1185">Reference proteome</keyword>
<evidence type="ECO:0000313" key="3">
    <source>
        <dbReference type="Proteomes" id="UP000544122"/>
    </source>
</evidence>
<feature type="transmembrane region" description="Helical" evidence="1">
    <location>
        <begin position="59"/>
        <end position="79"/>
    </location>
</feature>
<protein>
    <submittedName>
        <fullName evidence="2">Uncharacterized protein</fullName>
    </submittedName>
</protein>
<keyword evidence="1" id="KW-1133">Transmembrane helix</keyword>
<organism evidence="2 3">
    <name type="scientific">Bradyrhizobium australiense</name>
    <dbReference type="NCBI Taxonomy" id="2721161"/>
    <lineage>
        <taxon>Bacteria</taxon>
        <taxon>Pseudomonadati</taxon>
        <taxon>Pseudomonadota</taxon>
        <taxon>Alphaproteobacteria</taxon>
        <taxon>Hyphomicrobiales</taxon>
        <taxon>Nitrobacteraceae</taxon>
        <taxon>Bradyrhizobium</taxon>
    </lineage>
</organism>
<dbReference type="AlphaFoldDB" id="A0A7Y4GP18"/>
<comment type="caution">
    <text evidence="2">The sequence shown here is derived from an EMBL/GenBank/DDBJ whole genome shotgun (WGS) entry which is preliminary data.</text>
</comment>
<accession>A0A7Y4GP18</accession>
<evidence type="ECO:0000313" key="2">
    <source>
        <dbReference type="EMBL" id="NOJ39348.1"/>
    </source>
</evidence>
<keyword evidence="1" id="KW-0472">Membrane</keyword>
<dbReference type="RefSeq" id="WP_171578586.1">
    <property type="nucleotide sequence ID" value="NZ_JAAVLX010000002.1"/>
</dbReference>